<sequence length="83" mass="9046">MCQTPEDKLVSQLSVAAELSISRQTVPRRLHQIGLFAQQPVVCVPLSPERGYILPLNIAVGQQSSGTTYSLQMIPDLASRTIP</sequence>
<protein>
    <submittedName>
        <fullName evidence="1">Uncharacterized protein</fullName>
    </submittedName>
</protein>
<reference evidence="1 2" key="1">
    <citation type="journal article" date="2019" name="Sci. Rep.">
        <title>Orb-weaving spider Araneus ventricosus genome elucidates the spidroin gene catalogue.</title>
        <authorList>
            <person name="Kono N."/>
            <person name="Nakamura H."/>
            <person name="Ohtoshi R."/>
            <person name="Moran D.A.P."/>
            <person name="Shinohara A."/>
            <person name="Yoshida Y."/>
            <person name="Fujiwara M."/>
            <person name="Mori M."/>
            <person name="Tomita M."/>
            <person name="Arakawa K."/>
        </authorList>
    </citation>
    <scope>NUCLEOTIDE SEQUENCE [LARGE SCALE GENOMIC DNA]</scope>
</reference>
<evidence type="ECO:0000313" key="1">
    <source>
        <dbReference type="EMBL" id="GBM49634.1"/>
    </source>
</evidence>
<proteinExistence type="predicted"/>
<name>A0A4Y2GCB4_ARAVE</name>
<dbReference type="Proteomes" id="UP000499080">
    <property type="component" value="Unassembled WGS sequence"/>
</dbReference>
<dbReference type="OrthoDB" id="6155880at2759"/>
<comment type="caution">
    <text evidence="1">The sequence shown here is derived from an EMBL/GenBank/DDBJ whole genome shotgun (WGS) entry which is preliminary data.</text>
</comment>
<evidence type="ECO:0000313" key="2">
    <source>
        <dbReference type="Proteomes" id="UP000499080"/>
    </source>
</evidence>
<gene>
    <name evidence="1" type="ORF">AVEN_3222_1</name>
</gene>
<keyword evidence="2" id="KW-1185">Reference proteome</keyword>
<dbReference type="AlphaFoldDB" id="A0A4Y2GCB4"/>
<accession>A0A4Y2GCB4</accession>
<dbReference type="EMBL" id="BGPR01001266">
    <property type="protein sequence ID" value="GBM49634.1"/>
    <property type="molecule type" value="Genomic_DNA"/>
</dbReference>
<organism evidence="1 2">
    <name type="scientific">Araneus ventricosus</name>
    <name type="common">Orbweaver spider</name>
    <name type="synonym">Epeira ventricosa</name>
    <dbReference type="NCBI Taxonomy" id="182803"/>
    <lineage>
        <taxon>Eukaryota</taxon>
        <taxon>Metazoa</taxon>
        <taxon>Ecdysozoa</taxon>
        <taxon>Arthropoda</taxon>
        <taxon>Chelicerata</taxon>
        <taxon>Arachnida</taxon>
        <taxon>Araneae</taxon>
        <taxon>Araneomorphae</taxon>
        <taxon>Entelegynae</taxon>
        <taxon>Araneoidea</taxon>
        <taxon>Araneidae</taxon>
        <taxon>Araneus</taxon>
    </lineage>
</organism>